<accession>A0A160NXW8</accession>
<dbReference type="InterPro" id="IPR040612">
    <property type="entry name" value="ArsA_HSP20-like"/>
</dbReference>
<dbReference type="InterPro" id="IPR016300">
    <property type="entry name" value="ATPase_ArsA/GET3"/>
</dbReference>
<keyword evidence="6" id="KW-1185">Reference proteome</keyword>
<evidence type="ECO:0000259" key="4">
    <source>
        <dbReference type="Pfam" id="PF17886"/>
    </source>
</evidence>
<feature type="compositionally biased region" description="Pro residues" evidence="2">
    <location>
        <begin position="60"/>
        <end position="80"/>
    </location>
</feature>
<protein>
    <submittedName>
        <fullName evidence="5">Arsenical pump-driving ATPase</fullName>
        <ecNumber evidence="5">3.6.3.16</ecNumber>
    </submittedName>
</protein>
<dbReference type="GO" id="GO:0016887">
    <property type="term" value="F:ATP hydrolysis activity"/>
    <property type="evidence" value="ECO:0007669"/>
    <property type="project" value="InterPro"/>
</dbReference>
<evidence type="ECO:0000256" key="2">
    <source>
        <dbReference type="SAM" id="MobiDB-lite"/>
    </source>
</evidence>
<dbReference type="InterPro" id="IPR025723">
    <property type="entry name" value="ArsA/GET3_ATPase-like"/>
</dbReference>
<dbReference type="Pfam" id="PF17886">
    <property type="entry name" value="ArsA_HSP20"/>
    <property type="match status" value="1"/>
</dbReference>
<evidence type="ECO:0000313" key="5">
    <source>
        <dbReference type="EMBL" id="BAU82660.1"/>
    </source>
</evidence>
<evidence type="ECO:0000259" key="3">
    <source>
        <dbReference type="Pfam" id="PF02374"/>
    </source>
</evidence>
<dbReference type="InterPro" id="IPR008978">
    <property type="entry name" value="HSP20-like_chaperone"/>
</dbReference>
<feature type="region of interest" description="Disordered" evidence="2">
    <location>
        <begin position="50"/>
        <end position="93"/>
    </location>
</feature>
<sequence length="424" mass="44257">MRIILVTGTGGAGRTTVAAGTALAEARAGHRVLLVSAAADGALEGAFEGPDGLRAAEAPPGRPRPVPLDAPGAPAGPPDPAGGGAPAHGARPGSLHVLVPDPAGDFRREFLAFQDRSRTAFDLLGATPFEEAELTELPGSGQVALLRAIRDAAAGDWDLAVVELPPVPEALALLALPEQLRRYLRRLLPAERQAARALRPMLAQLAGVPLPAQWLYETTARWEAELAAVQDVIDSPRTAVRLVLEPGPAATGALRTARLGLALQGLALDTVVANRVLPADSPDPWFAGLAAEQHGHLAALREDHPDLHELPHLGRGLRGPDDLALLAVTGPGPEAAAPVRRTVEDRRAEDGILVWHVPLPGAVKDGLGLVRRGDELLLSVGPFRRAVPLPAALRRCTVTGAGLVDGDLRIRFAPDPGLWPAGKD</sequence>
<dbReference type="Gene3D" id="2.60.40.790">
    <property type="match status" value="1"/>
</dbReference>
<reference evidence="5 6" key="1">
    <citation type="journal article" date="2016" name="Genome Announc.">
        <title>Complete Genome Sequence of Thiostrepton-Producing Streptomyces laurentii ATCC 31255.</title>
        <authorList>
            <person name="Doi K."/>
            <person name="Fujino Y."/>
            <person name="Nagayoshi Y."/>
            <person name="Ohshima T."/>
            <person name="Ogata S."/>
        </authorList>
    </citation>
    <scope>NUCLEOTIDE SEQUENCE [LARGE SCALE GENOMIC DNA]</scope>
    <source>
        <strain evidence="5 6">ATCC 31255</strain>
    </source>
</reference>
<dbReference type="KEGG" id="slau:SLA_1722"/>
<feature type="domain" description="ArsA/GET3 Anion-transporting ATPase-like" evidence="3">
    <location>
        <begin position="101"/>
        <end position="314"/>
    </location>
</feature>
<dbReference type="PANTHER" id="PTHR10803:SF3">
    <property type="entry name" value="ATPASE GET3"/>
    <property type="match status" value="1"/>
</dbReference>
<dbReference type="Proteomes" id="UP000217676">
    <property type="component" value="Chromosome"/>
</dbReference>
<evidence type="ECO:0000256" key="1">
    <source>
        <dbReference type="ARBA" id="ARBA00011040"/>
    </source>
</evidence>
<dbReference type="Gene3D" id="3.40.50.300">
    <property type="entry name" value="P-loop containing nucleotide triphosphate hydrolases"/>
    <property type="match status" value="1"/>
</dbReference>
<feature type="domain" description="ArsA HSP20-like" evidence="4">
    <location>
        <begin position="351"/>
        <end position="412"/>
    </location>
</feature>
<dbReference type="AlphaFoldDB" id="A0A160NXW8"/>
<keyword evidence="5" id="KW-0378">Hydrolase</keyword>
<dbReference type="GO" id="GO:0005524">
    <property type="term" value="F:ATP binding"/>
    <property type="evidence" value="ECO:0007669"/>
    <property type="project" value="InterPro"/>
</dbReference>
<feature type="domain" description="ArsA/GET3 Anion-transporting ATPase-like" evidence="3">
    <location>
        <begin position="1"/>
        <end position="38"/>
    </location>
</feature>
<organism evidence="5 6">
    <name type="scientific">Streptomyces laurentii</name>
    <dbReference type="NCBI Taxonomy" id="39478"/>
    <lineage>
        <taxon>Bacteria</taxon>
        <taxon>Bacillati</taxon>
        <taxon>Actinomycetota</taxon>
        <taxon>Actinomycetes</taxon>
        <taxon>Kitasatosporales</taxon>
        <taxon>Streptomycetaceae</taxon>
        <taxon>Streptomyces</taxon>
    </lineage>
</organism>
<dbReference type="SUPFAM" id="SSF52540">
    <property type="entry name" value="P-loop containing nucleoside triphosphate hydrolases"/>
    <property type="match status" value="1"/>
</dbReference>
<evidence type="ECO:0000313" key="6">
    <source>
        <dbReference type="Proteomes" id="UP000217676"/>
    </source>
</evidence>
<dbReference type="RefSeq" id="WP_359875139.1">
    <property type="nucleotide sequence ID" value="NZ_JBEYHT010000010.1"/>
</dbReference>
<dbReference type="EMBL" id="AP017424">
    <property type="protein sequence ID" value="BAU82660.1"/>
    <property type="molecule type" value="Genomic_DNA"/>
</dbReference>
<dbReference type="EC" id="3.6.3.16" evidence="5"/>
<dbReference type="Pfam" id="PF02374">
    <property type="entry name" value="ArsA_ATPase"/>
    <property type="match status" value="2"/>
</dbReference>
<name>A0A160NXW8_STRLU</name>
<gene>
    <name evidence="5" type="ORF">SLA_1722</name>
</gene>
<dbReference type="InterPro" id="IPR027417">
    <property type="entry name" value="P-loop_NTPase"/>
</dbReference>
<proteinExistence type="inferred from homology"/>
<comment type="similarity">
    <text evidence="1">Belongs to the arsA ATPase family.</text>
</comment>
<dbReference type="PANTHER" id="PTHR10803">
    <property type="entry name" value="ARSENICAL PUMP-DRIVING ATPASE ARSENITE-TRANSLOCATING ATPASE"/>
    <property type="match status" value="1"/>
</dbReference>